<gene>
    <name evidence="1" type="ORF">QBC33DRAFT_612742</name>
</gene>
<dbReference type="RefSeq" id="XP_060281267.1">
    <property type="nucleotide sequence ID" value="XM_060432508.1"/>
</dbReference>
<dbReference type="SUPFAM" id="SSF56112">
    <property type="entry name" value="Protein kinase-like (PK-like)"/>
    <property type="match status" value="1"/>
</dbReference>
<evidence type="ECO:0000313" key="1">
    <source>
        <dbReference type="EMBL" id="KAK1765054.1"/>
    </source>
</evidence>
<dbReference type="PANTHER" id="PTHR21310">
    <property type="entry name" value="AMINOGLYCOSIDE PHOSPHOTRANSFERASE-RELATED-RELATED"/>
    <property type="match status" value="1"/>
</dbReference>
<dbReference type="EMBL" id="MU839017">
    <property type="protein sequence ID" value="KAK1765054.1"/>
    <property type="molecule type" value="Genomic_DNA"/>
</dbReference>
<sequence length="451" mass="51851">MYEGRSKFDNLVWDKNEDAQEGVYKSYFSFATIHKLEALATKMLGKKVTYLRPMHKGSFNFLYRMKVEGLDGYVMFRLLWAHSHQFPDEKTLQETATARMVMRETKIATAEVLCYGLSRNANMGSLAVPGETKPTEGIQLDPAVPEGRLEGYFHGVAVLMLQLFEPQFPRIGSLDEDEHGSISVGRRPITMNMNSGARLANIPRAVYPSQDKTYGTADEWYTELARIHMAQLVFQHNDLVLSVDDCRNRYVARQLFHRLAKSGLLSTFGFADDSWSAQSKTRVSACPAPSTSGSFRLWCDDWGTSNILLNDADEVTAIIDWEFAYIAPTQFILDPPLWLLLDDPEMWKGGIDAWAQCYDACLPIWLRGRVGRRRFWLDYAARKSWAFDTIYWKEGEVATEDLWKTRVNLLDHDQVAAMEPFVEMKLEEPKERIMVQWTDEQVKERMAKVLF</sequence>
<comment type="caution">
    <text evidence="1">The sequence shown here is derived from an EMBL/GenBank/DDBJ whole genome shotgun (WGS) entry which is preliminary data.</text>
</comment>
<evidence type="ECO:0000313" key="2">
    <source>
        <dbReference type="Proteomes" id="UP001244011"/>
    </source>
</evidence>
<name>A0AAJ0BV47_9PEZI</name>
<evidence type="ECO:0008006" key="3">
    <source>
        <dbReference type="Google" id="ProtNLM"/>
    </source>
</evidence>
<reference evidence="1" key="1">
    <citation type="submission" date="2023-06" db="EMBL/GenBank/DDBJ databases">
        <title>Genome-scale phylogeny and comparative genomics of the fungal order Sordariales.</title>
        <authorList>
            <consortium name="Lawrence Berkeley National Laboratory"/>
            <person name="Hensen N."/>
            <person name="Bonometti L."/>
            <person name="Westerberg I."/>
            <person name="Brannstrom I.O."/>
            <person name="Guillou S."/>
            <person name="Cros-Aarteil S."/>
            <person name="Calhoun S."/>
            <person name="Haridas S."/>
            <person name="Kuo A."/>
            <person name="Mondo S."/>
            <person name="Pangilinan J."/>
            <person name="Riley R."/>
            <person name="Labutti K."/>
            <person name="Andreopoulos B."/>
            <person name="Lipzen A."/>
            <person name="Chen C."/>
            <person name="Yanf M."/>
            <person name="Daum C."/>
            <person name="Ng V."/>
            <person name="Clum A."/>
            <person name="Steindorff A."/>
            <person name="Ohm R."/>
            <person name="Martin F."/>
            <person name="Silar P."/>
            <person name="Natvig D."/>
            <person name="Lalanne C."/>
            <person name="Gautier V."/>
            <person name="Ament-Velasquez S.L."/>
            <person name="Kruys A."/>
            <person name="Hutchinson M.I."/>
            <person name="Powell A.J."/>
            <person name="Barry K."/>
            <person name="Miller A.N."/>
            <person name="Grigoriev I.V."/>
            <person name="Debuchy R."/>
            <person name="Gladieux P."/>
            <person name="Thoren M.H."/>
            <person name="Johannesson H."/>
        </authorList>
    </citation>
    <scope>NUCLEOTIDE SEQUENCE</scope>
    <source>
        <strain evidence="1">8032-3</strain>
    </source>
</reference>
<dbReference type="InterPro" id="IPR051678">
    <property type="entry name" value="AGP_Transferase"/>
</dbReference>
<dbReference type="InterPro" id="IPR011009">
    <property type="entry name" value="Kinase-like_dom_sf"/>
</dbReference>
<dbReference type="GeneID" id="85315695"/>
<dbReference type="AlphaFoldDB" id="A0AAJ0BV47"/>
<organism evidence="1 2">
    <name type="scientific">Phialemonium atrogriseum</name>
    <dbReference type="NCBI Taxonomy" id="1093897"/>
    <lineage>
        <taxon>Eukaryota</taxon>
        <taxon>Fungi</taxon>
        <taxon>Dikarya</taxon>
        <taxon>Ascomycota</taxon>
        <taxon>Pezizomycotina</taxon>
        <taxon>Sordariomycetes</taxon>
        <taxon>Sordariomycetidae</taxon>
        <taxon>Cephalothecales</taxon>
        <taxon>Cephalothecaceae</taxon>
        <taxon>Phialemonium</taxon>
    </lineage>
</organism>
<protein>
    <recommendedName>
        <fullName evidence="3">Aminoglycoside phosphotransferase domain-containing protein</fullName>
    </recommendedName>
</protein>
<proteinExistence type="predicted"/>
<accession>A0AAJ0BV47</accession>
<dbReference type="PANTHER" id="PTHR21310:SF37">
    <property type="entry name" value="AMINOGLYCOSIDE PHOSPHOTRANSFERASE DOMAIN-CONTAINING PROTEIN"/>
    <property type="match status" value="1"/>
</dbReference>
<keyword evidence="2" id="KW-1185">Reference proteome</keyword>
<dbReference type="Proteomes" id="UP001244011">
    <property type="component" value="Unassembled WGS sequence"/>
</dbReference>